<reference evidence="2 3" key="1">
    <citation type="submission" date="2019-09" db="EMBL/GenBank/DDBJ databases">
        <title>Salinarimonas rosea gen. nov., sp. nov., a new member of the a-2 subgroup of the Proteobacteria.</title>
        <authorList>
            <person name="Liu J."/>
        </authorList>
    </citation>
    <scope>NUCLEOTIDE SEQUENCE [LARGE SCALE GENOMIC DNA]</scope>
    <source>
        <strain evidence="2 3">BN140002</strain>
    </source>
</reference>
<protein>
    <submittedName>
        <fullName evidence="2">Uncharacterized protein</fullName>
    </submittedName>
</protein>
<dbReference type="OrthoDB" id="7997213at2"/>
<feature type="transmembrane region" description="Helical" evidence="1">
    <location>
        <begin position="183"/>
        <end position="204"/>
    </location>
</feature>
<organism evidence="2 3">
    <name type="scientific">Salinarimonas soli</name>
    <dbReference type="NCBI Taxonomy" id="1638099"/>
    <lineage>
        <taxon>Bacteria</taxon>
        <taxon>Pseudomonadati</taxon>
        <taxon>Pseudomonadota</taxon>
        <taxon>Alphaproteobacteria</taxon>
        <taxon>Hyphomicrobiales</taxon>
        <taxon>Salinarimonadaceae</taxon>
        <taxon>Salinarimonas</taxon>
    </lineage>
</organism>
<dbReference type="Proteomes" id="UP000323142">
    <property type="component" value="Unassembled WGS sequence"/>
</dbReference>
<feature type="transmembrane region" description="Helical" evidence="1">
    <location>
        <begin position="75"/>
        <end position="97"/>
    </location>
</feature>
<feature type="transmembrane region" description="Helical" evidence="1">
    <location>
        <begin position="117"/>
        <end position="140"/>
    </location>
</feature>
<accession>A0A5B2VEE0</accession>
<keyword evidence="1" id="KW-0812">Transmembrane</keyword>
<evidence type="ECO:0000256" key="1">
    <source>
        <dbReference type="SAM" id="Phobius"/>
    </source>
</evidence>
<evidence type="ECO:0000313" key="2">
    <source>
        <dbReference type="EMBL" id="KAA2236729.1"/>
    </source>
</evidence>
<reference evidence="2 3" key="2">
    <citation type="submission" date="2019-09" db="EMBL/GenBank/DDBJ databases">
        <authorList>
            <person name="Jin C."/>
        </authorList>
    </citation>
    <scope>NUCLEOTIDE SEQUENCE [LARGE SCALE GENOMIC DNA]</scope>
    <source>
        <strain evidence="2 3">BN140002</strain>
    </source>
</reference>
<dbReference type="RefSeq" id="WP_149818273.1">
    <property type="nucleotide sequence ID" value="NZ_VUOA01000023.1"/>
</dbReference>
<name>A0A5B2VEE0_9HYPH</name>
<comment type="caution">
    <text evidence="2">The sequence shown here is derived from an EMBL/GenBank/DDBJ whole genome shotgun (WGS) entry which is preliminary data.</text>
</comment>
<evidence type="ECO:0000313" key="3">
    <source>
        <dbReference type="Proteomes" id="UP000323142"/>
    </source>
</evidence>
<keyword evidence="3" id="KW-1185">Reference proteome</keyword>
<proteinExistence type="predicted"/>
<feature type="transmembrane region" description="Helical" evidence="1">
    <location>
        <begin position="44"/>
        <end position="63"/>
    </location>
</feature>
<sequence length="238" mass="24853">MSGFAPVLLAAAAPGLAALTGLTQRSLLGTSLEPYAFGFFLDRYPLFALAIIYGVARLLAVAATEPGRLRWLRLATAPLAVAALLAVCLYPTFGGFVTRAGFFSGGMSFVRGQTVAGGYMVGTAMAALLYGAVLGLGVWLVRLRVRPSRRAVLRGGLSFLALWWAALVIAAPRALGLDVTGDWPALPVTAAAALKCAGLALVALMPHALLAERRAVNLSSRDLPTHREGQTIPVNRAG</sequence>
<dbReference type="EMBL" id="VUOA01000023">
    <property type="protein sequence ID" value="KAA2236729.1"/>
    <property type="molecule type" value="Genomic_DNA"/>
</dbReference>
<gene>
    <name evidence="2" type="ORF">F0L46_13250</name>
</gene>
<keyword evidence="1" id="KW-0472">Membrane</keyword>
<keyword evidence="1" id="KW-1133">Transmembrane helix</keyword>
<dbReference type="AlphaFoldDB" id="A0A5B2VEE0"/>
<feature type="transmembrane region" description="Helical" evidence="1">
    <location>
        <begin position="152"/>
        <end position="171"/>
    </location>
</feature>